<dbReference type="EMBL" id="JAFEVO010000001">
    <property type="protein sequence ID" value="MBS3182965.1"/>
    <property type="molecule type" value="Genomic_DNA"/>
</dbReference>
<feature type="compositionally biased region" description="Acidic residues" evidence="1">
    <location>
        <begin position="41"/>
        <end position="64"/>
    </location>
</feature>
<reference evidence="2 3" key="1">
    <citation type="submission" date="2021-02" db="EMBL/GenBank/DDBJ databases">
        <title>Draft genome and description of Leucobacter sp nov strain Marseille-Q4368.</title>
        <authorList>
            <person name="Boxberger M."/>
            <person name="La Scola B."/>
        </authorList>
    </citation>
    <scope>NUCLEOTIDE SEQUENCE [LARGE SCALE GENOMIC DNA]</scope>
    <source>
        <strain evidence="2 3">Marseille-Q4368</strain>
    </source>
</reference>
<comment type="caution">
    <text evidence="2">The sequence shown here is derived from an EMBL/GenBank/DDBJ whole genome shotgun (WGS) entry which is preliminary data.</text>
</comment>
<keyword evidence="3" id="KW-1185">Reference proteome</keyword>
<feature type="region of interest" description="Disordered" evidence="1">
    <location>
        <begin position="28"/>
        <end position="64"/>
    </location>
</feature>
<gene>
    <name evidence="2" type="ORF">JSQ98_12290</name>
</gene>
<dbReference type="RefSeq" id="WP_211649943.1">
    <property type="nucleotide sequence ID" value="NZ_JAFEVO010000001.1"/>
</dbReference>
<protein>
    <submittedName>
        <fullName evidence="2">Uncharacterized protein</fullName>
    </submittedName>
</protein>
<evidence type="ECO:0000313" key="2">
    <source>
        <dbReference type="EMBL" id="MBS3182965.1"/>
    </source>
</evidence>
<organism evidence="2 3">
    <name type="scientific">Leucobacter manosquensis</name>
    <dbReference type="NCBI Taxonomy" id="2810611"/>
    <lineage>
        <taxon>Bacteria</taxon>
        <taxon>Bacillati</taxon>
        <taxon>Actinomycetota</taxon>
        <taxon>Actinomycetes</taxon>
        <taxon>Micrococcales</taxon>
        <taxon>Microbacteriaceae</taxon>
        <taxon>Leucobacter</taxon>
    </lineage>
</organism>
<proteinExistence type="predicted"/>
<accession>A0ABS5M6Y2</accession>
<evidence type="ECO:0000313" key="3">
    <source>
        <dbReference type="Proteomes" id="UP000811492"/>
    </source>
</evidence>
<name>A0ABS5M6Y2_9MICO</name>
<dbReference type="Proteomes" id="UP000811492">
    <property type="component" value="Unassembled WGS sequence"/>
</dbReference>
<sequence length="64" mass="6833">MAAALLTPSIATATPLVDPDQFVVQDDSLNVTSETPADADGGSDDEDDTEFDTEWVEPYDPAME</sequence>
<evidence type="ECO:0000256" key="1">
    <source>
        <dbReference type="SAM" id="MobiDB-lite"/>
    </source>
</evidence>